<keyword evidence="3 6" id="KW-1133">Transmembrane helix</keyword>
<feature type="transmembrane region" description="Helical" evidence="6">
    <location>
        <begin position="84"/>
        <end position="102"/>
    </location>
</feature>
<keyword evidence="2 6" id="KW-0812">Transmembrane</keyword>
<keyword evidence="4 6" id="KW-0472">Membrane</keyword>
<dbReference type="Pfam" id="PF14378">
    <property type="entry name" value="PAP2_3"/>
    <property type="match status" value="1"/>
</dbReference>
<evidence type="ECO:0000256" key="4">
    <source>
        <dbReference type="ARBA" id="ARBA00023136"/>
    </source>
</evidence>
<evidence type="ECO:0000259" key="7">
    <source>
        <dbReference type="Pfam" id="PF14378"/>
    </source>
</evidence>
<gene>
    <name evidence="8" type="ORF">FHS42_002168</name>
</gene>
<feature type="transmembrane region" description="Helical" evidence="6">
    <location>
        <begin position="200"/>
        <end position="217"/>
    </location>
</feature>
<evidence type="ECO:0000313" key="8">
    <source>
        <dbReference type="EMBL" id="MBB5935118.1"/>
    </source>
</evidence>
<evidence type="ECO:0000256" key="3">
    <source>
        <dbReference type="ARBA" id="ARBA00022989"/>
    </source>
</evidence>
<dbReference type="EMBL" id="JACHJL010000004">
    <property type="protein sequence ID" value="MBB5935118.1"/>
    <property type="molecule type" value="Genomic_DNA"/>
</dbReference>
<evidence type="ECO:0000256" key="6">
    <source>
        <dbReference type="SAM" id="Phobius"/>
    </source>
</evidence>
<name>A0A7W9UXP1_9ACTN</name>
<comment type="subcellular location">
    <subcellularLocation>
        <location evidence="1">Membrane</location>
        <topology evidence="1">Multi-pass membrane protein</topology>
    </subcellularLocation>
</comment>
<accession>A0A7W9UXP1</accession>
<evidence type="ECO:0000256" key="2">
    <source>
        <dbReference type="ARBA" id="ARBA00022692"/>
    </source>
</evidence>
<dbReference type="InterPro" id="IPR052185">
    <property type="entry name" value="IPC_Synthase-Related"/>
</dbReference>
<comment type="caution">
    <text evidence="8">The sequence shown here is derived from an EMBL/GenBank/DDBJ whole genome shotgun (WGS) entry which is preliminary data.</text>
</comment>
<keyword evidence="9" id="KW-1185">Reference proteome</keyword>
<organism evidence="8 9">
    <name type="scientific">Streptomyces zagrosensis</name>
    <dbReference type="NCBI Taxonomy" id="1042984"/>
    <lineage>
        <taxon>Bacteria</taxon>
        <taxon>Bacillati</taxon>
        <taxon>Actinomycetota</taxon>
        <taxon>Actinomycetes</taxon>
        <taxon>Kitasatosporales</taxon>
        <taxon>Streptomycetaceae</taxon>
        <taxon>Streptomyces</taxon>
    </lineage>
</organism>
<dbReference type="AlphaFoldDB" id="A0A7W9UXP1"/>
<dbReference type="Proteomes" id="UP000588098">
    <property type="component" value="Unassembled WGS sequence"/>
</dbReference>
<feature type="domain" description="Inositolphosphotransferase Aur1/Ipt1" evidence="7">
    <location>
        <begin position="53"/>
        <end position="240"/>
    </location>
</feature>
<feature type="compositionally biased region" description="Polar residues" evidence="5">
    <location>
        <begin position="398"/>
        <end position="410"/>
    </location>
</feature>
<proteinExistence type="predicted"/>
<dbReference type="PANTHER" id="PTHR31310">
    <property type="match status" value="1"/>
</dbReference>
<feature type="transmembrane region" description="Helical" evidence="6">
    <location>
        <begin position="174"/>
        <end position="193"/>
    </location>
</feature>
<evidence type="ECO:0000256" key="1">
    <source>
        <dbReference type="ARBA" id="ARBA00004141"/>
    </source>
</evidence>
<evidence type="ECO:0000313" key="9">
    <source>
        <dbReference type="Proteomes" id="UP000588098"/>
    </source>
</evidence>
<feature type="compositionally biased region" description="Low complexity" evidence="5">
    <location>
        <begin position="436"/>
        <end position="447"/>
    </location>
</feature>
<evidence type="ECO:0000256" key="5">
    <source>
        <dbReference type="SAM" id="MobiDB-lite"/>
    </source>
</evidence>
<dbReference type="GO" id="GO:0016020">
    <property type="term" value="C:membrane"/>
    <property type="evidence" value="ECO:0007669"/>
    <property type="project" value="UniProtKB-SubCell"/>
</dbReference>
<dbReference type="CDD" id="cd03386">
    <property type="entry name" value="PAP2_Aur1_like"/>
    <property type="match status" value="1"/>
</dbReference>
<feature type="transmembrane region" description="Helical" evidence="6">
    <location>
        <begin position="20"/>
        <end position="39"/>
    </location>
</feature>
<feature type="transmembrane region" description="Helical" evidence="6">
    <location>
        <begin position="223"/>
        <end position="241"/>
    </location>
</feature>
<dbReference type="InterPro" id="IPR026841">
    <property type="entry name" value="Aur1/Ipt1"/>
</dbReference>
<protein>
    <recommendedName>
        <fullName evidence="7">Inositolphosphotransferase Aur1/Ipt1 domain-containing protein</fullName>
    </recommendedName>
</protein>
<reference evidence="8 9" key="1">
    <citation type="submission" date="2020-08" db="EMBL/GenBank/DDBJ databases">
        <title>Genomic Encyclopedia of Type Strains, Phase III (KMG-III): the genomes of soil and plant-associated and newly described type strains.</title>
        <authorList>
            <person name="Whitman W."/>
        </authorList>
    </citation>
    <scope>NUCLEOTIDE SEQUENCE [LARGE SCALE GENOMIC DNA]</scope>
    <source>
        <strain evidence="8 9">CECT 8305</strain>
    </source>
</reference>
<feature type="transmembrane region" description="Helical" evidence="6">
    <location>
        <begin position="114"/>
        <end position="132"/>
    </location>
</feature>
<dbReference type="PANTHER" id="PTHR31310:SF7">
    <property type="entry name" value="PA-PHOSPHATASE RELATED-FAMILY PROTEIN DDB_G0268928"/>
    <property type="match status" value="1"/>
</dbReference>
<sequence>MPQTVPRTGTPQRTRPRWWAELPLIAVVYAAYSAGRLLARGSVSSAVGHGLGILEFEQKLRIDFETPLNDLFTQHASLGIPADFAYASLHYVVTPAIMVWLWKRRPAKYRLMRTWLLLSTLIGLIGFVTLPTCPPRLLDASHGFVDTMAQYGSYGWWGGEASAPRGLGGLTNQYAAMPSLHVGWSLWCGIALWRNGRSAWVKAAGIAYPLLTTLIVMGTANHYFLDAVAGAAVMGVGFLLAKPALRVSDRAWSRFAQRSPDGATEAPASDETGAKAGATATIAAQTTGAAGAAAGRDAPGNTPGAVGSGAKAAYGAAGAKDTAKARTVAADPADPTKAADTANAINAINAIDTAKTINASNVINALNTANTVNTVKTANAANAAEVGARAAVAGASADRSTPESGVTVSIVSGECETSAGEHIPQQSKRNADRDATAPADGAAAAAR</sequence>
<feature type="region of interest" description="Disordered" evidence="5">
    <location>
        <begin position="398"/>
        <end position="447"/>
    </location>
</feature>